<sequence length="377" mass="41569">MNNLQAMLESDPERLASIRHGRLAGRRGWGIPALDPEILDPIVVGQLARRALGDIKRGVATGVKAVLEPDRNELSPWVDDPARAYADGERPNWKLSALVSGNEAYCLVKLVGSHSLNRLFGLERSQCHDVLYHKLTMRPVAAFEASVYSSQRTGAYASIVVDCVMKDAAPFNVFLFGTGRVAAAVADDLQAHHASRVHTLYVKSHSAERAAQFAREIASRVTFPVVAVERLERMAFCSLVVMASNAAAPLFAEEHMDRDAVVLHLSGDETPATWVRRVLETGTVICDDVSTVSHRNSQSLALYFSRKRQSLEANVSRYQIHDLWQIRDDPTFRCRLPALVTCVGLPVLDLYLAQYVYERAEPGHAEAANDALATRSG</sequence>
<organism evidence="1 2">
    <name type="scientific">Paraburkholderia agricolaris</name>
    <dbReference type="NCBI Taxonomy" id="2152888"/>
    <lineage>
        <taxon>Bacteria</taxon>
        <taxon>Pseudomonadati</taxon>
        <taxon>Pseudomonadota</taxon>
        <taxon>Betaproteobacteria</taxon>
        <taxon>Burkholderiales</taxon>
        <taxon>Burkholderiaceae</taxon>
        <taxon>Paraburkholderia</taxon>
    </lineage>
</organism>
<gene>
    <name evidence="1" type="ORF">PQR66_09200</name>
</gene>
<protein>
    <submittedName>
        <fullName evidence="1">Ornithine cyclodeaminase</fullName>
    </submittedName>
</protein>
<dbReference type="Gene3D" id="3.30.1780.10">
    <property type="entry name" value="ornithine cyclodeaminase, domain 1"/>
    <property type="match status" value="1"/>
</dbReference>
<comment type="caution">
    <text evidence="1">The sequence shown here is derived from an EMBL/GenBank/DDBJ whole genome shotgun (WGS) entry which is preliminary data.</text>
</comment>
<dbReference type="InterPro" id="IPR003462">
    <property type="entry name" value="ODC_Mu_crystall"/>
</dbReference>
<reference evidence="1 2" key="1">
    <citation type="journal article" date="2024" name="Chem. Sci.">
        <title>Discovery of megapolipeptins by genome mining of a Burkholderiales bacteria collection.</title>
        <authorList>
            <person name="Paulo B.S."/>
            <person name="Recchia M.J.J."/>
            <person name="Lee S."/>
            <person name="Fergusson C.H."/>
            <person name="Romanowski S.B."/>
            <person name="Hernandez A."/>
            <person name="Krull N."/>
            <person name="Liu D.Y."/>
            <person name="Cavanagh H."/>
            <person name="Bos A."/>
            <person name="Gray C.A."/>
            <person name="Murphy B.T."/>
            <person name="Linington R.G."/>
            <person name="Eustaquio A.S."/>
        </authorList>
    </citation>
    <scope>NUCLEOTIDE SEQUENCE [LARGE SCALE GENOMIC DNA]</scope>
    <source>
        <strain evidence="1 2">RL16-012-BIC-B</strain>
    </source>
</reference>
<evidence type="ECO:0000313" key="2">
    <source>
        <dbReference type="Proteomes" id="UP001629249"/>
    </source>
</evidence>
<name>A0ABW8ZKS5_9BURK</name>
<dbReference type="Pfam" id="PF02423">
    <property type="entry name" value="OCD_Mu_crystall"/>
    <property type="match status" value="1"/>
</dbReference>
<proteinExistence type="predicted"/>
<evidence type="ECO:0000313" key="1">
    <source>
        <dbReference type="EMBL" id="MFL9883200.1"/>
    </source>
</evidence>
<dbReference type="Gene3D" id="3.40.50.720">
    <property type="entry name" value="NAD(P)-binding Rossmann-like Domain"/>
    <property type="match status" value="1"/>
</dbReference>
<dbReference type="EMBL" id="JAQQFN010000005">
    <property type="protein sequence ID" value="MFL9883200.1"/>
    <property type="molecule type" value="Genomic_DNA"/>
</dbReference>
<dbReference type="PANTHER" id="PTHR13812">
    <property type="entry name" value="KETIMINE REDUCTASE MU-CRYSTALLIN"/>
    <property type="match status" value="1"/>
</dbReference>
<dbReference type="SUPFAM" id="SSF51735">
    <property type="entry name" value="NAD(P)-binding Rossmann-fold domains"/>
    <property type="match status" value="1"/>
</dbReference>
<dbReference type="PANTHER" id="PTHR13812:SF19">
    <property type="entry name" value="KETIMINE REDUCTASE MU-CRYSTALLIN"/>
    <property type="match status" value="1"/>
</dbReference>
<dbReference type="Proteomes" id="UP001629249">
    <property type="component" value="Unassembled WGS sequence"/>
</dbReference>
<dbReference type="RefSeq" id="WP_408326291.1">
    <property type="nucleotide sequence ID" value="NZ_JAQQFH010000002.1"/>
</dbReference>
<dbReference type="InterPro" id="IPR023401">
    <property type="entry name" value="ODC_N"/>
</dbReference>
<dbReference type="InterPro" id="IPR036291">
    <property type="entry name" value="NAD(P)-bd_dom_sf"/>
</dbReference>
<keyword evidence="2" id="KW-1185">Reference proteome</keyword>
<accession>A0ABW8ZKS5</accession>